<keyword evidence="2" id="KW-0378">Hydrolase</keyword>
<dbReference type="PANTHER" id="PTHR33594:SF1">
    <property type="entry name" value="HD_PDEASE DOMAIN-CONTAINING PROTEIN"/>
    <property type="match status" value="1"/>
</dbReference>
<reference evidence="2 3" key="1">
    <citation type="journal article" date="2015" name="Genome Announc.">
        <title>Expanding the biotechnology potential of lactobacilli through comparative genomics of 213 strains and associated genera.</title>
        <authorList>
            <person name="Sun Z."/>
            <person name="Harris H.M."/>
            <person name="McCann A."/>
            <person name="Guo C."/>
            <person name="Argimon S."/>
            <person name="Zhang W."/>
            <person name="Yang X."/>
            <person name="Jeffery I.B."/>
            <person name="Cooney J.C."/>
            <person name="Kagawa T.F."/>
            <person name="Liu W."/>
            <person name="Song Y."/>
            <person name="Salvetti E."/>
            <person name="Wrobel A."/>
            <person name="Rasinkangas P."/>
            <person name="Parkhill J."/>
            <person name="Rea M.C."/>
            <person name="O'Sullivan O."/>
            <person name="Ritari J."/>
            <person name="Douillard F.P."/>
            <person name="Paul Ross R."/>
            <person name="Yang R."/>
            <person name="Briner A.E."/>
            <person name="Felis G.E."/>
            <person name="de Vos W.M."/>
            <person name="Barrangou R."/>
            <person name="Klaenhammer T.R."/>
            <person name="Caufield P.W."/>
            <person name="Cui Y."/>
            <person name="Zhang H."/>
            <person name="O'Toole P.W."/>
        </authorList>
    </citation>
    <scope>NUCLEOTIDE SEQUENCE [LARGE SCALE GENOMIC DNA]</scope>
    <source>
        <strain evidence="2 3">DSM 18001</strain>
    </source>
</reference>
<comment type="caution">
    <text evidence="2">The sequence shown here is derived from an EMBL/GenBank/DDBJ whole genome shotgun (WGS) entry which is preliminary data.</text>
</comment>
<dbReference type="Gene3D" id="1.10.472.50">
    <property type="entry name" value="HD-domain/PDEase-like"/>
    <property type="match status" value="1"/>
</dbReference>
<accession>A0A0R2KY01</accession>
<dbReference type="EMBL" id="JQBX01000005">
    <property type="protein sequence ID" value="KRN94451.1"/>
    <property type="molecule type" value="Genomic_DNA"/>
</dbReference>
<dbReference type="SUPFAM" id="SSF109604">
    <property type="entry name" value="HD-domain/PDEase-like"/>
    <property type="match status" value="1"/>
</dbReference>
<dbReference type="PATRIC" id="fig|331679.3.peg.1408"/>
<gene>
    <name evidence="2" type="ORF">IV81_GL001375</name>
</gene>
<dbReference type="InterPro" id="IPR006674">
    <property type="entry name" value="HD_domain"/>
</dbReference>
<dbReference type="GO" id="GO:0016787">
    <property type="term" value="F:hydrolase activity"/>
    <property type="evidence" value="ECO:0007669"/>
    <property type="project" value="UniProtKB-KW"/>
</dbReference>
<feature type="domain" description="HD/PDEase" evidence="1">
    <location>
        <begin position="24"/>
        <end position="141"/>
    </location>
</feature>
<dbReference type="Gene3D" id="1.20.58.1910">
    <property type="match status" value="1"/>
</dbReference>
<proteinExistence type="predicted"/>
<dbReference type="AlphaFoldDB" id="A0A0R2KY01"/>
<evidence type="ECO:0000313" key="2">
    <source>
        <dbReference type="EMBL" id="KRN94451.1"/>
    </source>
</evidence>
<dbReference type="CDD" id="cd00077">
    <property type="entry name" value="HDc"/>
    <property type="match status" value="1"/>
</dbReference>
<sequence length="216" mass="25211">MNEDSVEQIEKIDNFVKEKLQDDLTGHDYAHITRVVAMSKKLMEDQSEKVNQFVILAAGYLHDVIDEKLVESQEMAERQVANFLRELSVDDYDIAHIFDIITHMSFSDNLEHKYKLSLEGQIVQDSDRLDAIGAIGIARTFYYGGAHGHVMYDPSIKPRQDMSHDEYRDNKTVINHFYEKLLLLKKDMNTPLAKKIAEERTEYMQTFLTKFESEWN</sequence>
<dbReference type="RefSeq" id="WP_057802222.1">
    <property type="nucleotide sequence ID" value="NZ_JQBX01000005.1"/>
</dbReference>
<dbReference type="STRING" id="331679.IV81_GL001375"/>
<dbReference type="SMART" id="SM00471">
    <property type="entry name" value="HDc"/>
    <property type="match status" value="1"/>
</dbReference>
<dbReference type="Pfam" id="PF01966">
    <property type="entry name" value="HD"/>
    <property type="match status" value="1"/>
</dbReference>
<dbReference type="InterPro" id="IPR003607">
    <property type="entry name" value="HD/PDEase_dom"/>
</dbReference>
<dbReference type="Proteomes" id="UP000051859">
    <property type="component" value="Unassembled WGS sequence"/>
</dbReference>
<dbReference type="PANTHER" id="PTHR33594">
    <property type="entry name" value="SUPERFAMILY HYDROLASE, PUTATIVE (AFU_ORTHOLOGUE AFUA_1G03035)-RELATED"/>
    <property type="match status" value="1"/>
</dbReference>
<evidence type="ECO:0000313" key="3">
    <source>
        <dbReference type="Proteomes" id="UP000051859"/>
    </source>
</evidence>
<evidence type="ECO:0000259" key="1">
    <source>
        <dbReference type="SMART" id="SM00471"/>
    </source>
</evidence>
<protein>
    <submittedName>
        <fullName evidence="2">HD superfamily hydrolase</fullName>
    </submittedName>
</protein>
<keyword evidence="3" id="KW-1185">Reference proteome</keyword>
<name>A0A0R2KY01_9LACO</name>
<organism evidence="2 3">
    <name type="scientific">Pediococcus stilesii</name>
    <dbReference type="NCBI Taxonomy" id="331679"/>
    <lineage>
        <taxon>Bacteria</taxon>
        <taxon>Bacillati</taxon>
        <taxon>Bacillota</taxon>
        <taxon>Bacilli</taxon>
        <taxon>Lactobacillales</taxon>
        <taxon>Lactobacillaceae</taxon>
        <taxon>Pediococcus</taxon>
    </lineage>
</organism>